<dbReference type="Proteomes" id="UP001233172">
    <property type="component" value="Unassembled WGS sequence"/>
</dbReference>
<sequence>MFMFTFISNGLTSTYKLLLMVIWWRSLFESFSSLLEFQDSFPWSLQERMLK</sequence>
<accession>A0AAD8AWP8</accession>
<dbReference type="AlphaFoldDB" id="A0AAD8AWP8"/>
<feature type="non-terminal residue" evidence="1">
    <location>
        <position position="51"/>
    </location>
</feature>
<comment type="caution">
    <text evidence="1">The sequence shown here is derived from an EMBL/GenBank/DDBJ whole genome shotgun (WGS) entry which is preliminary data.</text>
</comment>
<proteinExistence type="predicted"/>
<reference evidence="1" key="2">
    <citation type="submission" date="2023-04" db="EMBL/GenBank/DDBJ databases">
        <authorList>
            <person name="Bu L."/>
            <person name="Lu L."/>
            <person name="Laidemitt M.R."/>
            <person name="Zhang S.M."/>
            <person name="Mutuku M."/>
            <person name="Mkoji G."/>
            <person name="Steinauer M."/>
            <person name="Loker E.S."/>
        </authorList>
    </citation>
    <scope>NUCLEOTIDE SEQUENCE</scope>
    <source>
        <strain evidence="1">KasaAsao</strain>
        <tissue evidence="1">Whole Snail</tissue>
    </source>
</reference>
<keyword evidence="1" id="KW-0675">Receptor</keyword>
<gene>
    <name evidence="1" type="ORF">Bpfe_027451</name>
</gene>
<keyword evidence="2" id="KW-1185">Reference proteome</keyword>
<organism evidence="1 2">
    <name type="scientific">Biomphalaria pfeifferi</name>
    <name type="common">Bloodfluke planorb</name>
    <name type="synonym">Freshwater snail</name>
    <dbReference type="NCBI Taxonomy" id="112525"/>
    <lineage>
        <taxon>Eukaryota</taxon>
        <taxon>Metazoa</taxon>
        <taxon>Spiralia</taxon>
        <taxon>Lophotrochozoa</taxon>
        <taxon>Mollusca</taxon>
        <taxon>Gastropoda</taxon>
        <taxon>Heterobranchia</taxon>
        <taxon>Euthyneura</taxon>
        <taxon>Panpulmonata</taxon>
        <taxon>Hygrophila</taxon>
        <taxon>Lymnaeoidea</taxon>
        <taxon>Planorbidae</taxon>
        <taxon>Biomphalaria</taxon>
    </lineage>
</organism>
<evidence type="ECO:0000313" key="1">
    <source>
        <dbReference type="EMBL" id="KAK0043104.1"/>
    </source>
</evidence>
<protein>
    <submittedName>
        <fullName evidence="1">FMRFamide receptor</fullName>
    </submittedName>
</protein>
<evidence type="ECO:0000313" key="2">
    <source>
        <dbReference type="Proteomes" id="UP001233172"/>
    </source>
</evidence>
<reference evidence="1" key="1">
    <citation type="journal article" date="2023" name="PLoS Negl. Trop. Dis.">
        <title>A genome sequence for Biomphalaria pfeifferi, the major vector snail for the human-infecting parasite Schistosoma mansoni.</title>
        <authorList>
            <person name="Bu L."/>
            <person name="Lu L."/>
            <person name="Laidemitt M.R."/>
            <person name="Zhang S.M."/>
            <person name="Mutuku M."/>
            <person name="Mkoji G."/>
            <person name="Steinauer M."/>
            <person name="Loker E.S."/>
        </authorList>
    </citation>
    <scope>NUCLEOTIDE SEQUENCE</scope>
    <source>
        <strain evidence="1">KasaAsao</strain>
    </source>
</reference>
<name>A0AAD8AWP8_BIOPF</name>
<dbReference type="EMBL" id="JASAOG010000224">
    <property type="protein sequence ID" value="KAK0043104.1"/>
    <property type="molecule type" value="Genomic_DNA"/>
</dbReference>